<keyword evidence="5" id="KW-1185">Reference proteome</keyword>
<dbReference type="Gene3D" id="4.10.240.10">
    <property type="entry name" value="Zn(2)-C6 fungal-type DNA-binding domain"/>
    <property type="match status" value="1"/>
</dbReference>
<feature type="compositionally biased region" description="Low complexity" evidence="2">
    <location>
        <begin position="61"/>
        <end position="76"/>
    </location>
</feature>
<dbReference type="PROSITE" id="PS50048">
    <property type="entry name" value="ZN2_CY6_FUNGAL_2"/>
    <property type="match status" value="1"/>
</dbReference>
<gene>
    <name evidence="4" type="ORF">ACRE_041030</name>
</gene>
<dbReference type="CDD" id="cd00067">
    <property type="entry name" value="GAL4"/>
    <property type="match status" value="1"/>
</dbReference>
<dbReference type="AlphaFoldDB" id="A0A086T6V8"/>
<dbReference type="SUPFAM" id="SSF57701">
    <property type="entry name" value="Zn2/Cys6 DNA-binding domain"/>
    <property type="match status" value="1"/>
</dbReference>
<feature type="compositionally biased region" description="Basic residues" evidence="2">
    <location>
        <begin position="79"/>
        <end position="88"/>
    </location>
</feature>
<protein>
    <submittedName>
        <fullName evidence="4">Acriflavine sensitivity control protein acr-like protein</fullName>
    </submittedName>
</protein>
<dbReference type="PANTHER" id="PTHR38791">
    <property type="entry name" value="ZN(II)2CYS6 TRANSCRIPTION FACTOR (EUROFUNG)-RELATED-RELATED"/>
    <property type="match status" value="1"/>
</dbReference>
<dbReference type="InterPro" id="IPR001138">
    <property type="entry name" value="Zn2Cys6_DnaBD"/>
</dbReference>
<dbReference type="SMART" id="SM00066">
    <property type="entry name" value="GAL4"/>
    <property type="match status" value="1"/>
</dbReference>
<dbReference type="Pfam" id="PF00172">
    <property type="entry name" value="Zn_clus"/>
    <property type="match status" value="1"/>
</dbReference>
<feature type="region of interest" description="Disordered" evidence="2">
    <location>
        <begin position="61"/>
        <end position="116"/>
    </location>
</feature>
<sequence length="535" mass="59814">MAEIHAPNKRCHNCRRQRLRCDRSYPHCNKCLLAGKECLGYGQLFRWTGAIASRGKLAGKTSSADVSASTSPSPEASARKNHQPHRHEAHFQDFAPRDLPSTTTDDNSHPEDWQLISRNPEPADAEISSPWVLTDPLMQDLTYPYRYYMSYYLVSYDLPDRNPFRNLIPLTGTSPLLQHIIVAASAAHMSNLLRPSLPTLVEPDLQVMSPTSSADSRRALQDALVAKHKALRLMHAAVQNIDSVGVDVVLAASLFFINVELIESGKRGWRAHLEAAGKLMNLLEPTEGAARDLRDYMLSDCFCYFVLASAFTNATSTLQTYFESSQIPMILERTSANNYLCCPPEVLEIIYAAAQLSNVCVQDEASASQVAITGMELLRRADLVDVRAWAADALNLPYLRYIPLESRINAGSAHRLAASLYIVQAIEPVRDRVGQEGADQLDQALFEQLCKIPPEDPNFKATSWPTFLSGAGAKDTERRVWALERLQKLLSTVPWGFLYTAMETLQVIWRLDSPGKADRTWVQTLKDPRLNFLMV</sequence>
<reference evidence="5" key="1">
    <citation type="journal article" date="2014" name="Genome Announc.">
        <title>Genome sequence and annotation of Acremonium chrysogenum, producer of the beta-lactam antibiotic cephalosporin C.</title>
        <authorList>
            <person name="Terfehr D."/>
            <person name="Dahlmann T.A."/>
            <person name="Specht T."/>
            <person name="Zadra I."/>
            <person name="Kuernsteiner H."/>
            <person name="Kueck U."/>
        </authorList>
    </citation>
    <scope>NUCLEOTIDE SEQUENCE [LARGE SCALE GENOMIC DNA]</scope>
    <source>
        <strain evidence="5">ATCC 11550 / CBS 779.69 / DSM 880 / IAM 14645 / JCM 23072 / IMI 49137</strain>
    </source>
</reference>
<dbReference type="GO" id="GO:0000981">
    <property type="term" value="F:DNA-binding transcription factor activity, RNA polymerase II-specific"/>
    <property type="evidence" value="ECO:0007669"/>
    <property type="project" value="InterPro"/>
</dbReference>
<accession>A0A086T6V8</accession>
<dbReference type="OrthoDB" id="5380854at2759"/>
<dbReference type="InterPro" id="IPR053175">
    <property type="entry name" value="DHMBA_Reg_Transcription_Factor"/>
</dbReference>
<dbReference type="InterPro" id="IPR021858">
    <property type="entry name" value="Fun_TF"/>
</dbReference>
<comment type="caution">
    <text evidence="4">The sequence shown here is derived from an EMBL/GenBank/DDBJ whole genome shotgun (WGS) entry which is preliminary data.</text>
</comment>
<dbReference type="InterPro" id="IPR036864">
    <property type="entry name" value="Zn2-C6_fun-type_DNA-bd_sf"/>
</dbReference>
<feature type="domain" description="Zn(2)-C6 fungal-type" evidence="3">
    <location>
        <begin position="10"/>
        <end position="38"/>
    </location>
</feature>
<evidence type="ECO:0000313" key="4">
    <source>
        <dbReference type="EMBL" id="KFH45090.1"/>
    </source>
</evidence>
<organism evidence="4 5">
    <name type="scientific">Hapsidospora chrysogenum (strain ATCC 11550 / CBS 779.69 / DSM 880 / IAM 14645 / JCM 23072 / IMI 49137)</name>
    <name type="common">Acremonium chrysogenum</name>
    <dbReference type="NCBI Taxonomy" id="857340"/>
    <lineage>
        <taxon>Eukaryota</taxon>
        <taxon>Fungi</taxon>
        <taxon>Dikarya</taxon>
        <taxon>Ascomycota</taxon>
        <taxon>Pezizomycotina</taxon>
        <taxon>Sordariomycetes</taxon>
        <taxon>Hypocreomycetidae</taxon>
        <taxon>Hypocreales</taxon>
        <taxon>Bionectriaceae</taxon>
        <taxon>Hapsidospora</taxon>
    </lineage>
</organism>
<evidence type="ECO:0000259" key="3">
    <source>
        <dbReference type="PROSITE" id="PS50048"/>
    </source>
</evidence>
<dbReference type="GO" id="GO:0008270">
    <property type="term" value="F:zinc ion binding"/>
    <property type="evidence" value="ECO:0007669"/>
    <property type="project" value="InterPro"/>
</dbReference>
<dbReference type="Pfam" id="PF11951">
    <property type="entry name" value="Fungal_trans_2"/>
    <property type="match status" value="1"/>
</dbReference>
<proteinExistence type="predicted"/>
<evidence type="ECO:0000256" key="1">
    <source>
        <dbReference type="ARBA" id="ARBA00023242"/>
    </source>
</evidence>
<evidence type="ECO:0000313" key="5">
    <source>
        <dbReference type="Proteomes" id="UP000029964"/>
    </source>
</evidence>
<name>A0A086T6V8_HAPC1</name>
<dbReference type="PANTHER" id="PTHR38791:SF11">
    <property type="entry name" value="ZN(II)2CYS6 TRANSCRIPTION FACTOR (EUROFUNG)"/>
    <property type="match status" value="1"/>
</dbReference>
<keyword evidence="1" id="KW-0539">Nucleus</keyword>
<dbReference type="EMBL" id="JPKY01000038">
    <property type="protein sequence ID" value="KFH45090.1"/>
    <property type="molecule type" value="Genomic_DNA"/>
</dbReference>
<dbReference type="STRING" id="857340.A0A086T6V8"/>
<dbReference type="HOGENOM" id="CLU_020030_3_1_1"/>
<evidence type="ECO:0000256" key="2">
    <source>
        <dbReference type="SAM" id="MobiDB-lite"/>
    </source>
</evidence>
<dbReference type="Proteomes" id="UP000029964">
    <property type="component" value="Unassembled WGS sequence"/>
</dbReference>